<proteinExistence type="predicted"/>
<name>A0A6M0LHV8_PSEXY</name>
<dbReference type="PANTHER" id="PTHR36718:SF1">
    <property type="entry name" value="DOUBLE ZINC RIBBON PROTEIN MJ0416"/>
    <property type="match status" value="1"/>
</dbReference>
<dbReference type="AlphaFoldDB" id="A0A6M0LHV8"/>
<sequence>MFFIMGITDGRKDLDFTQTVICDNCGKYGRYQVFMLYTVLSLFFIPTFKWNKRYYVQMSCCGTVYELNPEIGRRIAAGEDLQIRSQDMTKVNQGRSYGLKHCNNCGYETTEDFDFCPKCGIHF</sequence>
<comment type="caution">
    <text evidence="3">The sequence shown here is derived from an EMBL/GenBank/DDBJ whole genome shotgun (WGS) entry which is preliminary data.</text>
</comment>
<dbReference type="Pfam" id="PF17032">
    <property type="entry name" value="Zn_ribbon_15"/>
    <property type="match status" value="1"/>
</dbReference>
<evidence type="ECO:0000256" key="1">
    <source>
        <dbReference type="SAM" id="Phobius"/>
    </source>
</evidence>
<reference evidence="3 4" key="2">
    <citation type="submission" date="2020-03" db="EMBL/GenBank/DDBJ databases">
        <title>Investigating the evolutionary divergence of the Butyrivibrio group.</title>
        <authorList>
            <person name="Skvortsov T."/>
            <person name="Santos F.G."/>
            <person name="Ting K.S."/>
            <person name="Creevey C.J."/>
        </authorList>
    </citation>
    <scope>NUCLEOTIDE SEQUENCE [LARGE SCALE GENOMIC DNA]</scope>
    <source>
        <strain evidence="3 4">MZ8</strain>
    </source>
</reference>
<evidence type="ECO:0000313" key="3">
    <source>
        <dbReference type="EMBL" id="NEX02158.1"/>
    </source>
</evidence>
<reference evidence="3 4" key="1">
    <citation type="submission" date="2019-09" db="EMBL/GenBank/DDBJ databases">
        <authorList>
            <person name="Pidcock S.E."/>
            <person name="Huws S.A."/>
        </authorList>
    </citation>
    <scope>NUCLEOTIDE SEQUENCE [LARGE SCALE GENOMIC DNA]</scope>
    <source>
        <strain evidence="3 4">MZ8</strain>
    </source>
</reference>
<feature type="domain" description="Zinc-ribbon 15" evidence="2">
    <location>
        <begin position="20"/>
        <end position="120"/>
    </location>
</feature>
<dbReference type="EMBL" id="VTVE01000003">
    <property type="protein sequence ID" value="NEX02158.1"/>
    <property type="molecule type" value="Genomic_DNA"/>
</dbReference>
<protein>
    <submittedName>
        <fullName evidence="3">Zinc ribbon domain-containing protein</fullName>
    </submittedName>
</protein>
<dbReference type="RefSeq" id="WP_090488499.1">
    <property type="nucleotide sequence ID" value="NZ_VTVE01000003.1"/>
</dbReference>
<feature type="transmembrane region" description="Helical" evidence="1">
    <location>
        <begin position="31"/>
        <end position="48"/>
    </location>
</feature>
<keyword evidence="1" id="KW-0812">Transmembrane</keyword>
<gene>
    <name evidence="3" type="ORF">F0Q01_09755</name>
</gene>
<evidence type="ECO:0000313" key="4">
    <source>
        <dbReference type="Proteomes" id="UP000473091"/>
    </source>
</evidence>
<keyword evidence="1" id="KW-0472">Membrane</keyword>
<organism evidence="3 4">
    <name type="scientific">Pseudobutyrivibrio xylanivorans</name>
    <dbReference type="NCBI Taxonomy" id="185007"/>
    <lineage>
        <taxon>Bacteria</taxon>
        <taxon>Bacillati</taxon>
        <taxon>Bacillota</taxon>
        <taxon>Clostridia</taxon>
        <taxon>Lachnospirales</taxon>
        <taxon>Lachnospiraceae</taxon>
        <taxon>Pseudobutyrivibrio</taxon>
    </lineage>
</organism>
<evidence type="ECO:0000259" key="2">
    <source>
        <dbReference type="Pfam" id="PF17032"/>
    </source>
</evidence>
<accession>A0A6M0LHV8</accession>
<dbReference type="InterPro" id="IPR031493">
    <property type="entry name" value="Zinc_ribbon_15"/>
</dbReference>
<keyword evidence="1" id="KW-1133">Transmembrane helix</keyword>
<dbReference type="Proteomes" id="UP000473091">
    <property type="component" value="Unassembled WGS sequence"/>
</dbReference>
<dbReference type="PANTHER" id="PTHR36718">
    <property type="entry name" value="OS05G0435400 PROTEIN"/>
    <property type="match status" value="1"/>
</dbReference>
<dbReference type="InterPro" id="IPR053281">
    <property type="entry name" value="Double_zinc_ribbon"/>
</dbReference>